<dbReference type="Proteomes" id="UP000662783">
    <property type="component" value="Chromosome"/>
</dbReference>
<dbReference type="PANTHER" id="PTHR11851">
    <property type="entry name" value="METALLOPROTEASE"/>
    <property type="match status" value="1"/>
</dbReference>
<evidence type="ECO:0000313" key="5">
    <source>
        <dbReference type="Proteomes" id="UP000662783"/>
    </source>
</evidence>
<dbReference type="InterPro" id="IPR011249">
    <property type="entry name" value="Metalloenz_LuxS/M16"/>
</dbReference>
<dbReference type="InterPro" id="IPR050361">
    <property type="entry name" value="MPP/UQCRC_Complex"/>
</dbReference>
<evidence type="ECO:0000259" key="2">
    <source>
        <dbReference type="Pfam" id="PF00675"/>
    </source>
</evidence>
<dbReference type="InterPro" id="IPR011765">
    <property type="entry name" value="Pept_M16_N"/>
</dbReference>
<protein>
    <submittedName>
        <fullName evidence="4">Insulinase family protein</fullName>
    </submittedName>
</protein>
<dbReference type="PROSITE" id="PS51257">
    <property type="entry name" value="PROKAR_LIPOPROTEIN"/>
    <property type="match status" value="1"/>
</dbReference>
<dbReference type="RefSeq" id="WP_205722781.1">
    <property type="nucleotide sequence ID" value="NZ_CP070608.1"/>
</dbReference>
<evidence type="ECO:0000259" key="3">
    <source>
        <dbReference type="Pfam" id="PF05193"/>
    </source>
</evidence>
<dbReference type="Gene3D" id="3.30.830.10">
    <property type="entry name" value="Metalloenzyme, LuxS/M16 peptidase-like"/>
    <property type="match status" value="2"/>
</dbReference>
<feature type="domain" description="Peptidase M16 N-terminal" evidence="2">
    <location>
        <begin position="60"/>
        <end position="194"/>
    </location>
</feature>
<sequence length="462" mass="52576">MKNILLAACSAILFVVGCNSNKEVAENNEPEGIFPYPIHQDTLENGLNVVTVPYESPGLASFYLVVRAGSRDEVEEGKTGFAHFFEHMMFRGTDKYSKEEYSEALKAIGAAANANTWWDRTLYHMTGNADMLDKMFELEADRFMNLKYSQEDFKVEAGAVKGEYTKNYSSPYSKLYEKTYNTAFKEHTYSHTTIGFWEDVVDMPNQYDYSLEFFDRFYRPEYTTLMVVGDVNKEEVMTLAKKYFGVWERGSFKQEIPQEPEQQETRHAHIQEANFPPVLGLNYKGPAFSVENNDMAVLDVIGNMAFAEKSDIYKKLVIEEQKVRSLSAGGLNMVDPGLWSVNAVLVDKSDMSYVKSEIDALLEKLKTEPVDSVLLTETKSNIKYSYAMNLDSPSNIANSLSSYIWLTGDPADVNKAYQQYEEVTAEDIMRVAKKYFVDYHLTISTITGDEQLQVAEMLNINL</sequence>
<dbReference type="InterPro" id="IPR007863">
    <property type="entry name" value="Peptidase_M16_C"/>
</dbReference>
<dbReference type="Pfam" id="PF05193">
    <property type="entry name" value="Peptidase_M16_C"/>
    <property type="match status" value="1"/>
</dbReference>
<organism evidence="4 5">
    <name type="scientific">Fulvivirga lutea</name>
    <dbReference type="NCBI Taxonomy" id="2810512"/>
    <lineage>
        <taxon>Bacteria</taxon>
        <taxon>Pseudomonadati</taxon>
        <taxon>Bacteroidota</taxon>
        <taxon>Cytophagia</taxon>
        <taxon>Cytophagales</taxon>
        <taxon>Fulvivirgaceae</taxon>
        <taxon>Fulvivirga</taxon>
    </lineage>
</organism>
<reference evidence="4" key="1">
    <citation type="submission" date="2021-02" db="EMBL/GenBank/DDBJ databases">
        <title>Fulvivirga sp. S481 isolated from sea water.</title>
        <authorList>
            <person name="Bae S.S."/>
            <person name="Baek K."/>
        </authorList>
    </citation>
    <scope>NUCLEOTIDE SEQUENCE</scope>
    <source>
        <strain evidence="4">S481</strain>
    </source>
</reference>
<dbReference type="EMBL" id="CP070608">
    <property type="protein sequence ID" value="QSE98266.1"/>
    <property type="molecule type" value="Genomic_DNA"/>
</dbReference>
<gene>
    <name evidence="4" type="ORF">JR347_04080</name>
</gene>
<dbReference type="Pfam" id="PF00675">
    <property type="entry name" value="Peptidase_M16"/>
    <property type="match status" value="1"/>
</dbReference>
<feature type="domain" description="Peptidase M16 C-terminal" evidence="3">
    <location>
        <begin position="211"/>
        <end position="381"/>
    </location>
</feature>
<evidence type="ECO:0000313" key="4">
    <source>
        <dbReference type="EMBL" id="QSE98266.1"/>
    </source>
</evidence>
<dbReference type="PANTHER" id="PTHR11851:SF49">
    <property type="entry name" value="MITOCHONDRIAL-PROCESSING PEPTIDASE SUBUNIT ALPHA"/>
    <property type="match status" value="1"/>
</dbReference>
<dbReference type="AlphaFoldDB" id="A0A974WH54"/>
<dbReference type="GO" id="GO:0046872">
    <property type="term" value="F:metal ion binding"/>
    <property type="evidence" value="ECO:0007669"/>
    <property type="project" value="InterPro"/>
</dbReference>
<evidence type="ECO:0000256" key="1">
    <source>
        <dbReference type="ARBA" id="ARBA00007261"/>
    </source>
</evidence>
<accession>A0A974WH54</accession>
<comment type="similarity">
    <text evidence="1">Belongs to the peptidase M16 family.</text>
</comment>
<keyword evidence="5" id="KW-1185">Reference proteome</keyword>
<name>A0A974WH54_9BACT</name>
<proteinExistence type="inferred from homology"/>
<dbReference type="KEGG" id="fuv:JR347_04080"/>
<dbReference type="SUPFAM" id="SSF63411">
    <property type="entry name" value="LuxS/MPP-like metallohydrolase"/>
    <property type="match status" value="2"/>
</dbReference>